<evidence type="ECO:0000259" key="1">
    <source>
        <dbReference type="PROSITE" id="PS51464"/>
    </source>
</evidence>
<keyword evidence="3" id="KW-1185">Reference proteome</keyword>
<dbReference type="RefSeq" id="WP_256197519.1">
    <property type="nucleotide sequence ID" value="NZ_CALVCM010000004.1"/>
</dbReference>
<evidence type="ECO:0000313" key="2">
    <source>
        <dbReference type="EMBL" id="MCQ5121372.1"/>
    </source>
</evidence>
<feature type="domain" description="SIS" evidence="1">
    <location>
        <begin position="33"/>
        <end position="220"/>
    </location>
</feature>
<dbReference type="Pfam" id="PF13580">
    <property type="entry name" value="SIS_2"/>
    <property type="match status" value="1"/>
</dbReference>
<accession>A0ABT1SJS3</accession>
<protein>
    <submittedName>
        <fullName evidence="2">SIS domain-containing protein</fullName>
    </submittedName>
</protein>
<gene>
    <name evidence="2" type="ORF">NE663_03760</name>
</gene>
<dbReference type="InterPro" id="IPR001347">
    <property type="entry name" value="SIS_dom"/>
</dbReference>
<dbReference type="CDD" id="cd05013">
    <property type="entry name" value="SIS_RpiR"/>
    <property type="match status" value="1"/>
</dbReference>
<dbReference type="Proteomes" id="UP001524435">
    <property type="component" value="Unassembled WGS sequence"/>
</dbReference>
<organism evidence="2 3">
    <name type="scientific">Massilicoli timonensis</name>
    <dbReference type="NCBI Taxonomy" id="2015901"/>
    <lineage>
        <taxon>Bacteria</taxon>
        <taxon>Bacillati</taxon>
        <taxon>Bacillota</taxon>
        <taxon>Erysipelotrichia</taxon>
        <taxon>Erysipelotrichales</taxon>
        <taxon>Erysipelotrichaceae</taxon>
        <taxon>Massilicoli</taxon>
    </lineage>
</organism>
<proteinExistence type="predicted"/>
<dbReference type="PANTHER" id="PTHR30390:SF7">
    <property type="entry name" value="PHOSPHOHEPTOSE ISOMERASE"/>
    <property type="match status" value="1"/>
</dbReference>
<reference evidence="2 3" key="1">
    <citation type="submission" date="2022-06" db="EMBL/GenBank/DDBJ databases">
        <title>Isolation of gut microbiota from human fecal samples.</title>
        <authorList>
            <person name="Pamer E.G."/>
            <person name="Barat B."/>
            <person name="Waligurski E."/>
            <person name="Medina S."/>
            <person name="Paddock L."/>
            <person name="Mostad J."/>
        </authorList>
    </citation>
    <scope>NUCLEOTIDE SEQUENCE [LARGE SCALE GENOMIC DNA]</scope>
    <source>
        <strain evidence="2 3">DFI.6.1</strain>
    </source>
</reference>
<dbReference type="Gene3D" id="3.40.50.10490">
    <property type="entry name" value="Glucose-6-phosphate isomerase like protein, domain 1"/>
    <property type="match status" value="1"/>
</dbReference>
<dbReference type="EMBL" id="JANGCH010000003">
    <property type="protein sequence ID" value="MCQ5121372.1"/>
    <property type="molecule type" value="Genomic_DNA"/>
</dbReference>
<comment type="caution">
    <text evidence="2">The sequence shown here is derived from an EMBL/GenBank/DDBJ whole genome shotgun (WGS) entry which is preliminary data.</text>
</comment>
<dbReference type="SUPFAM" id="SSF53697">
    <property type="entry name" value="SIS domain"/>
    <property type="match status" value="1"/>
</dbReference>
<evidence type="ECO:0000313" key="3">
    <source>
        <dbReference type="Proteomes" id="UP001524435"/>
    </source>
</evidence>
<dbReference type="InterPro" id="IPR050099">
    <property type="entry name" value="SIS_GmhA/DiaA_subfam"/>
</dbReference>
<name>A0ABT1SJS3_9FIRM</name>
<dbReference type="PROSITE" id="PS51464">
    <property type="entry name" value="SIS"/>
    <property type="match status" value="1"/>
</dbReference>
<dbReference type="InterPro" id="IPR046348">
    <property type="entry name" value="SIS_dom_sf"/>
</dbReference>
<sequence length="247" mass="27237">MDYSNQYLGHIKELLKRLEKEQMGVMQKGAAQMADAIKEGHSIFVFGASHAGILAQEMFYRTGGLAVVNPIFPKEVMLDVRPITKTSQMERLEGYGCIALQNSGIQKGDVLLLHSVSGRNTIAIDMALEAKKMGITTIAITSLDYSKQVTSRHVCGMNLFEIADIVIDNCGELEDSCMQLAGMKQKIAPTSTIIGAAIVNCLLIMIVERLLEMGVEPPIFHSANVDGGDAFNEKLITDYRERIFYMK</sequence>
<dbReference type="NCBIfam" id="NF002805">
    <property type="entry name" value="PRK02947.1"/>
    <property type="match status" value="1"/>
</dbReference>
<dbReference type="PANTHER" id="PTHR30390">
    <property type="entry name" value="SEDOHEPTULOSE 7-PHOSPHATE ISOMERASE / DNAA INITIATOR-ASSOCIATING FACTOR FOR REPLICATION INITIATION"/>
    <property type="match status" value="1"/>
</dbReference>
<dbReference type="InterPro" id="IPR035472">
    <property type="entry name" value="RpiR-like_SIS"/>
</dbReference>